<dbReference type="GO" id="GO:0016787">
    <property type="term" value="F:hydrolase activity"/>
    <property type="evidence" value="ECO:0007669"/>
    <property type="project" value="UniProtKB-KW"/>
</dbReference>
<keyword evidence="3" id="KW-0808">Transferase</keyword>
<keyword evidence="4" id="KW-1185">Reference proteome</keyword>
<dbReference type="PATRIC" id="fig|864069.3.peg.4736"/>
<dbReference type="AlphaFoldDB" id="I4YV19"/>
<evidence type="ECO:0000313" key="3">
    <source>
        <dbReference type="EMBL" id="EIM27811.1"/>
    </source>
</evidence>
<evidence type="ECO:0000313" key="4">
    <source>
        <dbReference type="Proteomes" id="UP000003947"/>
    </source>
</evidence>
<dbReference type="EMBL" id="JH660645">
    <property type="protein sequence ID" value="EIM27811.1"/>
    <property type="molecule type" value="Genomic_DNA"/>
</dbReference>
<proteinExistence type="predicted"/>
<dbReference type="STRING" id="864069.MicloDRAFT_00043850"/>
<dbReference type="InterPro" id="IPR029058">
    <property type="entry name" value="AB_hydrolase_fold"/>
</dbReference>
<dbReference type="Pfam" id="PF00561">
    <property type="entry name" value="Abhydrolase_1"/>
    <property type="match status" value="1"/>
</dbReference>
<dbReference type="Proteomes" id="UP000003947">
    <property type="component" value="Unassembled WGS sequence"/>
</dbReference>
<dbReference type="RefSeq" id="WP_009763861.1">
    <property type="nucleotide sequence ID" value="NZ_CP141048.1"/>
</dbReference>
<dbReference type="HOGENOM" id="CLU_020336_7_1_5"/>
<dbReference type="PRINTS" id="PR00412">
    <property type="entry name" value="EPOXHYDRLASE"/>
</dbReference>
<feature type="domain" description="AB hydrolase-1" evidence="2">
    <location>
        <begin position="47"/>
        <end position="205"/>
    </location>
</feature>
<protein>
    <submittedName>
        <fullName evidence="3">Putative hydrolase or acyltransferase of alpha/beta superfamily</fullName>
    </submittedName>
</protein>
<dbReference type="PRINTS" id="PR00111">
    <property type="entry name" value="ABHYDROLASE"/>
</dbReference>
<keyword evidence="1 3" id="KW-0378">Hydrolase</keyword>
<evidence type="ECO:0000259" key="2">
    <source>
        <dbReference type="Pfam" id="PF00561"/>
    </source>
</evidence>
<organism evidence="3 4">
    <name type="scientific">Microvirga lotononidis</name>
    <dbReference type="NCBI Taxonomy" id="864069"/>
    <lineage>
        <taxon>Bacteria</taxon>
        <taxon>Pseudomonadati</taxon>
        <taxon>Pseudomonadota</taxon>
        <taxon>Alphaproteobacteria</taxon>
        <taxon>Hyphomicrobiales</taxon>
        <taxon>Methylobacteriaceae</taxon>
        <taxon>Microvirga</taxon>
    </lineage>
</organism>
<reference evidence="3 4" key="1">
    <citation type="submission" date="2012-02" db="EMBL/GenBank/DDBJ databases">
        <title>Improved High-Quality Draft sequence of Microvirga sp. WSM3557.</title>
        <authorList>
            <consortium name="US DOE Joint Genome Institute"/>
            <person name="Lucas S."/>
            <person name="Han J."/>
            <person name="Lapidus A."/>
            <person name="Cheng J.-F."/>
            <person name="Goodwin L."/>
            <person name="Pitluck S."/>
            <person name="Peters L."/>
            <person name="Zhang X."/>
            <person name="Detter J.C."/>
            <person name="Han C."/>
            <person name="Tapia R."/>
            <person name="Land M."/>
            <person name="Hauser L."/>
            <person name="Kyrpides N."/>
            <person name="Ivanova N."/>
            <person name="Pagani I."/>
            <person name="Brau L."/>
            <person name="Yates R."/>
            <person name="O'Hara G."/>
            <person name="Rui T."/>
            <person name="Howieson J."/>
            <person name="Reeve W."/>
            <person name="Woyke T."/>
        </authorList>
    </citation>
    <scope>NUCLEOTIDE SEQUENCE [LARGE SCALE GENOMIC DNA]</scope>
    <source>
        <strain evidence="3 4">WSM3557</strain>
    </source>
</reference>
<dbReference type="GO" id="GO:0016746">
    <property type="term" value="F:acyltransferase activity"/>
    <property type="evidence" value="ECO:0007669"/>
    <property type="project" value="UniProtKB-KW"/>
</dbReference>
<dbReference type="Gene3D" id="3.40.50.1820">
    <property type="entry name" value="alpha/beta hydrolase"/>
    <property type="match status" value="1"/>
</dbReference>
<keyword evidence="3" id="KW-0012">Acyltransferase</keyword>
<name>I4YV19_9HYPH</name>
<dbReference type="InterPro" id="IPR000073">
    <property type="entry name" value="AB_hydrolase_1"/>
</dbReference>
<dbReference type="InterPro" id="IPR000639">
    <property type="entry name" value="Epox_hydrolase-like"/>
</dbReference>
<accession>I4YV19</accession>
<dbReference type="eggNOG" id="COG0596">
    <property type="taxonomic scope" value="Bacteria"/>
</dbReference>
<dbReference type="SUPFAM" id="SSF53474">
    <property type="entry name" value="alpha/beta-Hydrolases"/>
    <property type="match status" value="1"/>
</dbReference>
<sequence length="319" mass="35816" precursor="true">MPYLLASSLSQTSEHASMSDDLFPDFESHWIDTEVGRIFARTKGNGKPLVLLHGFPQTHAMWHHLAPTLAETYRVVCLDMRGYGWSAAPKGDPKHETYSKRAMGRDVIRVMEALGHVHFAIAGHDRGARVAYRLALDHPGRVERLALLDILPTFHVWEEMRSEKVPEAHWGYLSQAYPKPEEEIGRDPIPYFEGLMRQWSAAGDLSAFDPRALHSYWQSCNEPSRIHAFCEDYRAGATQDIEADEADLAAGKTIQCPTYLIWSDYYLVSGPVGDRKQPLEIWHRSFAPRATGTGVTSGHFVAEENPSATLEALQAFLAS</sequence>
<evidence type="ECO:0000256" key="1">
    <source>
        <dbReference type="ARBA" id="ARBA00022801"/>
    </source>
</evidence>
<gene>
    <name evidence="3" type="ORF">MicloDRAFT_00043850</name>
</gene>
<dbReference type="PANTHER" id="PTHR43329">
    <property type="entry name" value="EPOXIDE HYDROLASE"/>
    <property type="match status" value="1"/>
</dbReference>